<dbReference type="Proteomes" id="UP000540506">
    <property type="component" value="Unassembled WGS sequence"/>
</dbReference>
<reference evidence="4 5" key="1">
    <citation type="submission" date="2020-08" db="EMBL/GenBank/DDBJ databases">
        <title>Sequencing the genomes of 1000 actinobacteria strains.</title>
        <authorList>
            <person name="Klenk H.-P."/>
        </authorList>
    </citation>
    <scope>NUCLEOTIDE SEQUENCE [LARGE SCALE GENOMIC DNA]</scope>
    <source>
        <strain evidence="4 5">DSM 41654</strain>
    </source>
</reference>
<dbReference type="AlphaFoldDB" id="A0A7W7W0K7"/>
<evidence type="ECO:0000313" key="5">
    <source>
        <dbReference type="Proteomes" id="UP000540506"/>
    </source>
</evidence>
<dbReference type="InterPro" id="IPR030903">
    <property type="entry name" value="CDPS"/>
</dbReference>
<accession>A0A7W7W0K7</accession>
<protein>
    <recommendedName>
        <fullName evidence="3">Cyclodipeptide synthase</fullName>
    </recommendedName>
</protein>
<gene>
    <name evidence="4" type="ORF">FHR34_007852</name>
</gene>
<organism evidence="4 5">
    <name type="scientific">Kitasatospora kifunensis</name>
    <name type="common">Streptomyces kifunensis</name>
    <dbReference type="NCBI Taxonomy" id="58351"/>
    <lineage>
        <taxon>Bacteria</taxon>
        <taxon>Bacillati</taxon>
        <taxon>Actinomycetota</taxon>
        <taxon>Actinomycetes</taxon>
        <taxon>Kitasatosporales</taxon>
        <taxon>Streptomycetaceae</taxon>
        <taxon>Kitasatospora</taxon>
    </lineage>
</organism>
<dbReference type="EMBL" id="JACHJV010000003">
    <property type="protein sequence ID" value="MBB4928755.1"/>
    <property type="molecule type" value="Genomic_DNA"/>
</dbReference>
<comment type="caution">
    <text evidence="4">The sequence shown here is derived from an EMBL/GenBank/DDBJ whole genome shotgun (WGS) entry which is preliminary data.</text>
</comment>
<dbReference type="RefSeq" id="WP_184946323.1">
    <property type="nucleotide sequence ID" value="NZ_JACHJV010000003.1"/>
</dbReference>
<keyword evidence="2" id="KW-0808">Transferase</keyword>
<evidence type="ECO:0000256" key="1">
    <source>
        <dbReference type="ARBA" id="ARBA00006034"/>
    </source>
</evidence>
<proteinExistence type="inferred from homology"/>
<dbReference type="Gene3D" id="3.40.50.11710">
    <property type="entry name" value="Cyclodipeptide synthase"/>
    <property type="match status" value="1"/>
</dbReference>
<evidence type="ECO:0000313" key="4">
    <source>
        <dbReference type="EMBL" id="MBB4928755.1"/>
    </source>
</evidence>
<keyword evidence="5" id="KW-1185">Reference proteome</keyword>
<evidence type="ECO:0000256" key="2">
    <source>
        <dbReference type="ARBA" id="ARBA00022679"/>
    </source>
</evidence>
<dbReference type="GO" id="GO:0016755">
    <property type="term" value="F:aminoacyltransferase activity"/>
    <property type="evidence" value="ECO:0007669"/>
    <property type="project" value="InterPro"/>
</dbReference>
<sequence>MPSYERTSVAVSGIPENRPHASYRANIDFVSPAAQRAQLAERGQCFLGVSLENSNFTPGKLAAMLRWIARRFSRCTVLVGDSIHRITLASTRSLSEDEALSQALALGDRFIADTRALFAAERAQTEFTFLRCSEVQQWDSYARHHRSLIDYHRADRNFRESVETFGRRYHGRYSDELTEADLERRIERSSQYFLEESAVFACLAQQGLSVMVYPGSFSTLSEITGGRHPGAPQELRRLTVVSLGLRRR</sequence>
<name>A0A7W7W0K7_KITKI</name>
<evidence type="ECO:0000256" key="3">
    <source>
        <dbReference type="ARBA" id="ARBA00030771"/>
    </source>
</evidence>
<comment type="similarity">
    <text evidence="1">Belongs to the CDPS family.</text>
</comment>
<dbReference type="InterPro" id="IPR038622">
    <property type="entry name" value="CDPS_sf"/>
</dbReference>
<dbReference type="NCBIfam" id="TIGR04539">
    <property type="entry name" value="tRNA_cyclodipep"/>
    <property type="match status" value="1"/>
</dbReference>
<dbReference type="Pfam" id="PF16715">
    <property type="entry name" value="CDPS"/>
    <property type="match status" value="1"/>
</dbReference>